<proteinExistence type="predicted"/>
<dbReference type="PROSITE" id="PS51257">
    <property type="entry name" value="PROKAR_LIPOPROTEIN"/>
    <property type="match status" value="1"/>
</dbReference>
<evidence type="ECO:0008006" key="3">
    <source>
        <dbReference type="Google" id="ProtNLM"/>
    </source>
</evidence>
<name>A0A7K3WRS4_9FLAO</name>
<comment type="caution">
    <text evidence="1">The sequence shown here is derived from an EMBL/GenBank/DDBJ whole genome shotgun (WGS) entry which is preliminary data.</text>
</comment>
<protein>
    <recommendedName>
        <fullName evidence="3">DUF2846 domain-containing protein</fullName>
    </recommendedName>
</protein>
<gene>
    <name evidence="1" type="ORF">G3O08_12780</name>
</gene>
<evidence type="ECO:0000313" key="2">
    <source>
        <dbReference type="Proteomes" id="UP000486602"/>
    </source>
</evidence>
<organism evidence="1 2">
    <name type="scientific">Cryomorpha ignava</name>
    <dbReference type="NCBI Taxonomy" id="101383"/>
    <lineage>
        <taxon>Bacteria</taxon>
        <taxon>Pseudomonadati</taxon>
        <taxon>Bacteroidota</taxon>
        <taxon>Flavobacteriia</taxon>
        <taxon>Flavobacteriales</taxon>
        <taxon>Cryomorphaceae</taxon>
        <taxon>Cryomorpha</taxon>
    </lineage>
</organism>
<reference evidence="1 2" key="1">
    <citation type="submission" date="2020-02" db="EMBL/GenBank/DDBJ databases">
        <title>Out from the shadows clarifying the taxonomy of the family Cryomorphaceae and related taxa by utilizing the GTDB taxonomic framework.</title>
        <authorList>
            <person name="Bowman J.P."/>
        </authorList>
    </citation>
    <scope>NUCLEOTIDE SEQUENCE [LARGE SCALE GENOMIC DNA]</scope>
    <source>
        <strain evidence="1 2">QSSC 1-22</strain>
    </source>
</reference>
<evidence type="ECO:0000313" key="1">
    <source>
        <dbReference type="EMBL" id="NEN24379.1"/>
    </source>
</evidence>
<dbReference type="Proteomes" id="UP000486602">
    <property type="component" value="Unassembled WGS sequence"/>
</dbReference>
<dbReference type="AlphaFoldDB" id="A0A7K3WRS4"/>
<sequence>MKYLNRLLFITVLILLSSCNPKVSTSLTKTLPALDYRDEVIVIGLSQQEPENSEYIGEVKITDTGFSTKCGYDIVINKAKLAARKAGGNAIKIIEHRLPSALGSTCHRITARILKTDTDFVAKELQEPILDVDYAILNVYRYGGAGSLVSYDLHLGDSVICRVQNNFKTTLHIKKDGMNMLWAKTESKSEVPVDFEMGRTYYLRCGIAMGAFVGKPQLDLIDFKTGKTEFESFNAKNQ</sequence>
<dbReference type="RefSeq" id="WP_163285774.1">
    <property type="nucleotide sequence ID" value="NZ_JAAGVY010000025.1"/>
</dbReference>
<accession>A0A7K3WRS4</accession>
<dbReference type="EMBL" id="JAAGVY010000025">
    <property type="protein sequence ID" value="NEN24379.1"/>
    <property type="molecule type" value="Genomic_DNA"/>
</dbReference>
<keyword evidence="2" id="KW-1185">Reference proteome</keyword>